<dbReference type="Proteomes" id="UP000234681">
    <property type="component" value="Chromosome 15"/>
</dbReference>
<organism evidence="1 2">
    <name type="scientific">Rattus norvegicus</name>
    <name type="common">Rat</name>
    <dbReference type="NCBI Taxonomy" id="10116"/>
    <lineage>
        <taxon>Eukaryota</taxon>
        <taxon>Metazoa</taxon>
        <taxon>Chordata</taxon>
        <taxon>Craniata</taxon>
        <taxon>Vertebrata</taxon>
        <taxon>Euteleostomi</taxon>
        <taxon>Mammalia</taxon>
        <taxon>Eutheria</taxon>
        <taxon>Euarchontoglires</taxon>
        <taxon>Glires</taxon>
        <taxon>Rodentia</taxon>
        <taxon>Myomorpha</taxon>
        <taxon>Muroidea</taxon>
        <taxon>Muridae</taxon>
        <taxon>Murinae</taxon>
        <taxon>Rattus</taxon>
    </lineage>
</organism>
<proteinExistence type="predicted"/>
<evidence type="ECO:0000313" key="1">
    <source>
        <dbReference type="EMBL" id="EDM02386.1"/>
    </source>
</evidence>
<dbReference type="AlphaFoldDB" id="A6HU23"/>
<name>A6HU23_RAT</name>
<protein>
    <submittedName>
        <fullName evidence="1">RCG37162</fullName>
    </submittedName>
</protein>
<accession>A6HU23</accession>
<gene>
    <name evidence="1" type="ORF">rCG_37162</name>
</gene>
<reference evidence="1 2" key="1">
    <citation type="submission" date="2005-07" db="EMBL/GenBank/DDBJ databases">
        <authorList>
            <person name="Mural R.J."/>
            <person name="Li P.W."/>
            <person name="Adams M.D."/>
            <person name="Amanatides P.G."/>
            <person name="Baden-Tillson H."/>
            <person name="Barnstead M."/>
            <person name="Chin S.H."/>
            <person name="Dew I."/>
            <person name="Evans C.A."/>
            <person name="Ferriera S."/>
            <person name="Flanigan M."/>
            <person name="Fosler C."/>
            <person name="Glodek A."/>
            <person name="Gu Z."/>
            <person name="Holt R.A."/>
            <person name="Jennings D."/>
            <person name="Kraft C.L."/>
            <person name="Lu F."/>
            <person name="Nguyen T."/>
            <person name="Nusskern D.R."/>
            <person name="Pfannkoch C.M."/>
            <person name="Sitter C."/>
            <person name="Sutton G.G."/>
            <person name="Venter J.C."/>
            <person name="Wang Z."/>
            <person name="Woodage T."/>
            <person name="Zheng X.H."/>
            <person name="Zhong F."/>
        </authorList>
    </citation>
    <scope>NUCLEOTIDE SEQUENCE [LARGE SCALE GENOMIC DNA]</scope>
    <source>
        <strain>BN</strain>
        <strain evidence="2">Sprague-Dawley</strain>
    </source>
</reference>
<sequence length="68" mass="8135">MSACISDFKDESEHLSWYFSHPQPQQWEKIKPYLPHIIQFGFADDPFPHGRNNKKWQTGYSLVQIQQQ</sequence>
<dbReference type="EMBL" id="CH473951">
    <property type="protein sequence ID" value="EDM02386.1"/>
    <property type="molecule type" value="Genomic_DNA"/>
</dbReference>
<evidence type="ECO:0000313" key="2">
    <source>
        <dbReference type="Proteomes" id="UP000234681"/>
    </source>
</evidence>